<dbReference type="SUPFAM" id="SSF56801">
    <property type="entry name" value="Acetyl-CoA synthetase-like"/>
    <property type="match status" value="2"/>
</dbReference>
<dbReference type="GO" id="GO:0008610">
    <property type="term" value="P:lipid biosynthetic process"/>
    <property type="evidence" value="ECO:0007669"/>
    <property type="project" value="UniProtKB-ARBA"/>
</dbReference>
<dbReference type="NCBIfam" id="TIGR01733">
    <property type="entry name" value="AA-adenyl-dom"/>
    <property type="match status" value="2"/>
</dbReference>
<dbReference type="FunFam" id="3.40.50.12780:FF:000012">
    <property type="entry name" value="Non-ribosomal peptide synthetase"/>
    <property type="match status" value="1"/>
</dbReference>
<dbReference type="Gene3D" id="3.40.50.980">
    <property type="match status" value="4"/>
</dbReference>
<dbReference type="GO" id="GO:0003824">
    <property type="term" value="F:catalytic activity"/>
    <property type="evidence" value="ECO:0007669"/>
    <property type="project" value="InterPro"/>
</dbReference>
<dbReference type="InterPro" id="IPR036736">
    <property type="entry name" value="ACP-like_sf"/>
</dbReference>
<evidence type="ECO:0000256" key="2">
    <source>
        <dbReference type="ARBA" id="ARBA00006432"/>
    </source>
</evidence>
<proteinExistence type="inferred from homology"/>
<feature type="region of interest" description="Disordered" evidence="5">
    <location>
        <begin position="962"/>
        <end position="989"/>
    </location>
</feature>
<dbReference type="PROSITE" id="PS00455">
    <property type="entry name" value="AMP_BINDING"/>
    <property type="match status" value="2"/>
</dbReference>
<dbReference type="InterPro" id="IPR020845">
    <property type="entry name" value="AMP-binding_CS"/>
</dbReference>
<dbReference type="GO" id="GO:0005829">
    <property type="term" value="C:cytosol"/>
    <property type="evidence" value="ECO:0007669"/>
    <property type="project" value="TreeGrafter"/>
</dbReference>
<dbReference type="FunFam" id="2.30.38.10:FF:000001">
    <property type="entry name" value="Non-ribosomal peptide synthetase PvdI"/>
    <property type="match status" value="1"/>
</dbReference>
<dbReference type="InterPro" id="IPR025110">
    <property type="entry name" value="AMP-bd_C"/>
</dbReference>
<dbReference type="SMART" id="SM00824">
    <property type="entry name" value="PKS_TE"/>
    <property type="match status" value="1"/>
</dbReference>
<geneLocation type="plasmid" evidence="7">
    <name>unnamed</name>
</geneLocation>
<dbReference type="InterPro" id="IPR020802">
    <property type="entry name" value="TesA-like"/>
</dbReference>
<dbReference type="RefSeq" id="WP_259399480.1">
    <property type="nucleotide sequence ID" value="NZ_MZ502218.1"/>
</dbReference>
<organism evidence="7">
    <name type="scientific">Streptomyces rimosus</name>
    <dbReference type="NCBI Taxonomy" id="1927"/>
    <lineage>
        <taxon>Bacteria</taxon>
        <taxon>Bacillati</taxon>
        <taxon>Actinomycetota</taxon>
        <taxon>Actinomycetes</taxon>
        <taxon>Kitasatosporales</taxon>
        <taxon>Streptomycetaceae</taxon>
        <taxon>Streptomyces</taxon>
    </lineage>
</organism>
<dbReference type="FunFam" id="3.40.50.980:FF:000001">
    <property type="entry name" value="Non-ribosomal peptide synthetase"/>
    <property type="match status" value="2"/>
</dbReference>
<dbReference type="SMART" id="SM00823">
    <property type="entry name" value="PKS_PP"/>
    <property type="match status" value="2"/>
</dbReference>
<comment type="similarity">
    <text evidence="2">Belongs to the ATP-dependent AMP-binding enzyme family.</text>
</comment>
<dbReference type="PANTHER" id="PTHR45527">
    <property type="entry name" value="NONRIBOSOMAL PEPTIDE SYNTHETASE"/>
    <property type="match status" value="1"/>
</dbReference>
<dbReference type="GO" id="GO:0044550">
    <property type="term" value="P:secondary metabolite biosynthetic process"/>
    <property type="evidence" value="ECO:0007669"/>
    <property type="project" value="UniProtKB-ARBA"/>
</dbReference>
<dbReference type="InterPro" id="IPR000873">
    <property type="entry name" value="AMP-dep_synth/lig_dom"/>
</dbReference>
<dbReference type="GO" id="GO:0043041">
    <property type="term" value="P:amino acid activation for nonribosomal peptide biosynthetic process"/>
    <property type="evidence" value="ECO:0007669"/>
    <property type="project" value="TreeGrafter"/>
</dbReference>
<dbReference type="GO" id="GO:0031177">
    <property type="term" value="F:phosphopantetheine binding"/>
    <property type="evidence" value="ECO:0007669"/>
    <property type="project" value="InterPro"/>
</dbReference>
<dbReference type="Pfam" id="PF00550">
    <property type="entry name" value="PP-binding"/>
    <property type="match status" value="2"/>
</dbReference>
<reference evidence="7" key="1">
    <citation type="submission" date="2021-06" db="EMBL/GenBank/DDBJ databases">
        <authorList>
            <person name="Tome M."/>
            <person name="Jakse J."/>
            <person name="Slemc L."/>
            <person name="Garcia A.R."/>
            <person name="Petkovic H."/>
        </authorList>
    </citation>
    <scope>NUCLEOTIDE SEQUENCE</scope>
    <source>
        <plasmid evidence="7">unnamed</plasmid>
    </source>
</reference>
<gene>
    <name evidence="7" type="ORF">M4018_084000</name>
</gene>
<dbReference type="InterPro" id="IPR029058">
    <property type="entry name" value="AB_hydrolase_fold"/>
</dbReference>
<evidence type="ECO:0000256" key="3">
    <source>
        <dbReference type="ARBA" id="ARBA00022450"/>
    </source>
</evidence>
<dbReference type="Gene3D" id="3.30.300.30">
    <property type="match status" value="2"/>
</dbReference>
<dbReference type="SUPFAM" id="SSF47336">
    <property type="entry name" value="ACP-like"/>
    <property type="match status" value="2"/>
</dbReference>
<dbReference type="FunFam" id="1.10.1200.10:FF:000005">
    <property type="entry name" value="Nonribosomal peptide synthetase 1"/>
    <property type="match status" value="1"/>
</dbReference>
<dbReference type="PROSITE" id="PS50075">
    <property type="entry name" value="CARRIER"/>
    <property type="match status" value="2"/>
</dbReference>
<dbReference type="FunFam" id="3.40.50.980:FF:000002">
    <property type="entry name" value="Enterobactin synthetase component F"/>
    <property type="match status" value="1"/>
</dbReference>
<dbReference type="PANTHER" id="PTHR45527:SF14">
    <property type="entry name" value="PLIPASTATIN SYNTHASE SUBUNIT B"/>
    <property type="match status" value="1"/>
</dbReference>
<keyword evidence="7" id="KW-0614">Plasmid</keyword>
<dbReference type="Pfam" id="PF00668">
    <property type="entry name" value="Condensation"/>
    <property type="match status" value="2"/>
</dbReference>
<dbReference type="Gene3D" id="3.30.559.10">
    <property type="entry name" value="Chloramphenicol acetyltransferase-like domain"/>
    <property type="match status" value="2"/>
</dbReference>
<feature type="domain" description="Carrier" evidence="6">
    <location>
        <begin position="984"/>
        <end position="1059"/>
    </location>
</feature>
<dbReference type="FunFam" id="3.30.300.30:FF:000010">
    <property type="entry name" value="Enterobactin synthetase component F"/>
    <property type="match status" value="1"/>
</dbReference>
<dbReference type="InterPro" id="IPR023213">
    <property type="entry name" value="CAT-like_dom_sf"/>
</dbReference>
<dbReference type="GO" id="GO:0017000">
    <property type="term" value="P:antibiotic biosynthetic process"/>
    <property type="evidence" value="ECO:0007669"/>
    <property type="project" value="UniProtKB-ARBA"/>
</dbReference>
<evidence type="ECO:0000256" key="5">
    <source>
        <dbReference type="SAM" id="MobiDB-lite"/>
    </source>
</evidence>
<dbReference type="InterPro" id="IPR001242">
    <property type="entry name" value="Condensation_dom"/>
</dbReference>
<dbReference type="Gene3D" id="2.30.38.10">
    <property type="entry name" value="Luciferase, Domain 3"/>
    <property type="match status" value="2"/>
</dbReference>
<comment type="cofactor">
    <cofactor evidence="1">
        <name>pantetheine 4'-phosphate</name>
        <dbReference type="ChEBI" id="CHEBI:47942"/>
    </cofactor>
</comment>
<dbReference type="NCBIfam" id="NF003417">
    <property type="entry name" value="PRK04813.1"/>
    <property type="match status" value="2"/>
</dbReference>
<dbReference type="Gene3D" id="3.40.50.1820">
    <property type="entry name" value="alpha/beta hydrolase"/>
    <property type="match status" value="1"/>
</dbReference>
<protein>
    <submittedName>
        <fullName evidence="7">Amino acid adenylation domain-containing protein</fullName>
    </submittedName>
</protein>
<dbReference type="InterPro" id="IPR010071">
    <property type="entry name" value="AA_adenyl_dom"/>
</dbReference>
<dbReference type="Gene3D" id="3.30.559.30">
    <property type="entry name" value="Nonribosomal peptide synthetase, condensation domain"/>
    <property type="match status" value="2"/>
</dbReference>
<accession>A0A8F7PZ87</accession>
<dbReference type="InterPro" id="IPR009081">
    <property type="entry name" value="PP-bd_ACP"/>
</dbReference>
<dbReference type="SUPFAM" id="SSF52777">
    <property type="entry name" value="CoA-dependent acyltransferases"/>
    <property type="match status" value="4"/>
</dbReference>
<dbReference type="InterPro" id="IPR020806">
    <property type="entry name" value="PKS_PP-bd"/>
</dbReference>
<dbReference type="InterPro" id="IPR045851">
    <property type="entry name" value="AMP-bd_C_sf"/>
</dbReference>
<dbReference type="Gene3D" id="1.10.1200.10">
    <property type="entry name" value="ACP-like"/>
    <property type="match status" value="2"/>
</dbReference>
<name>A0A8F7PZ87_STRRM</name>
<dbReference type="Pfam" id="PF00501">
    <property type="entry name" value="AMP-binding"/>
    <property type="match status" value="2"/>
</dbReference>
<evidence type="ECO:0000256" key="4">
    <source>
        <dbReference type="ARBA" id="ARBA00022553"/>
    </source>
</evidence>
<sequence>MRIRDERKAVAVRRNFPLTSYQRDIWAAESQAPDDPQFNVVFKERITGRVDAAELHAALVTCLRRNDAFGLRVDERDGIPFQWYEDPADTDAWVERIDLVGAEDPRAACDAWHERSLAEPLPPRRARLFRAALLRESDDVLHVHVNAHHLTADAWALNQLSLQTWAEYRRRTTGQNSSGALPPALSELVEADAAYRDSADRERDRAFFRRALETAVPALFRRDGTKLPDAAPRRARHSFTVDAADVKAIRRDGSSPFAFVAAAFAAYFSRIHRSEEVVLGVPFLNRHSDREREIVGQVANNLPLRVTVPADATLHQVAEEVRAATGALRAHERLALGDILRDRPADPSGRRQLFDVTLSYLRHPAPTLPPGVEREPSVLAPVHYQDALSMMIHAHDDDGDLRVDLDYARDVFDADLPIEATAAHLRALIRRAVERPEAPLGELSPLDEADLKRLLDFGRGPDVPFAEDRTVHGLIEEQAARTPDRIAVTADDPAQALTYAALDARANQVARTLRGHGVGPGDRVAVLMRRGPHLLPALLGVLKSGGAYVPVDPGYPAERIGFLLTDSRAKVVLTDAEVPAGGTHTPVPHLRTADLLIGPDGPVEPLAGPRDLAYVIYTSGSTGRPKGVMVEHRSVINRLAWMQRRYPVGEGDVLLQKTPISFDVSVWELFWWAIEGAGLALLPVGAEKDPRGLVRTLTERRVTTVHFVPSMLGPFLDLLEESPDLLTGLSSLRRVFCSGEALPAARAEQFHRVFAGQAKPPLLVNLYGPTEATVDVSYHDLPADGARPVRRVPIGRPIDNTRLYVLDAHGAPQPAGVPGELCIGGVGVARGYLGRPELTAEKFTDDPFVPGGRLYRTGDLGRWLADGEVEYLGRIDGQVKIRGNRVETGEVQNTLASVDGVRDAVVVDAHAPERGTYLVGYYVADEEREHAYLRAALLEKLPEFMVPAHFVRIERIPLTPNGKADRRALPAPSLPTADRERHTAPRNETEQTLARIWAEVLGTGEPVGVHDDYYVLGGDSILMLRVRAAAERAGLRFDLTDLMRHPTVAGLAEHTTAANDPAEPEPEPFALVSSVDRARLEGREDAYPLTRLQLGLLYHSRAQENSAVYHDVFQYSFAMEWDEPRFRRAFARLVACHPVLRSSFHLAGFSEPLQVVEVEVPLALDVVDLRTYDEAGARAEIRKHVDERRYRRYEFDRAPLYFLKAHLCAETVELVLSFHHAILDGGSVANLVRELLQDYLHDLGQDIEAVPDLDLPSPAHHVVAERRALQSEETQAFWRRRLEGAPLPQLDAFTPHCAPGSDELLTRRVDLPGELTEAVRDLARAHALPVKSVLFAAHCLTLRLFSGTADLTTGLVTHGRPEREGAERIAGLFLNTMPVRLDTAATTWVDIVRAAFREERDSHPHRRYPLSSIQEDLGTTVLETAFNYIHFRQLSDVYRLPGVTSLGFHAWEETNFRLLVNAVTDPADDSVWLRMDFCGRTFTPEQADLYADSFTRVLDRVVSHPDEAPDFAFLAPVPVAALPAAAARRDVVRGVADRAAAIPDATALVMGEDRWSYARLAEVSDRVAHTLLGRNAAPGDRVGIAMDRSPEAIAALLGVLKAGAAAVPLDTAYPRERIRAMLEQAAPATVVAHSAHAEQLADGPRLLFAEDLFGPDAPAPQAVPLPAISPDHIAYVLFTSGSTGAPKGVAMPHRSLANLVAWQNGIPSGVVAGNTVQYAPSSFDVSFQEIFSTLCGGGTLVLVGEDERRDMPALLRLLDREEVERLFIPYVALQQFAEAADALGTVPRHLKALISSGEQLRVTDEIRRLCAALPGVILENQYGPTETHVVAFHTMSGDPATFPALPPIGVPVARTRVHVLDDRLRPVPPGVKGELYLEGDCLAEGYLGRPDLTGERFIRPAGEDGPRLYRTGDLGFALPGGEVVCLGRSDSQVKVRGFRVEPAEVELAITRFAADHPGLTEAAVVARRREGNDSFLAAFLVGAPDTTDVAALGRQLRTVLPEYMVPSHYEWLPALPLTPSGKRNDAALRAAPLTTGASGDTIAPRDAYERTLVEMLSELLGLPTLGVHDNIFDVGGTSLTAMRLVVLIEQRYGVNVPMSEFVAAPTIAELAERLRSDRAEVAFDPLVPIRKDGDRRPLFFVHPMGGNVLCYVRFAKHLPPGQPFYAFQAAGVDPGTEPLRDVESIAAGYIATMKRVQPEGPYLIGGWSFGGFVAFEMARQLRAAGDEVGRLVLLDTTALNPGRRLRTNDDALLGWFFWELLWLHRGGDSPLEIIPAELVSLDQKFDFIARLAVDEGVLPAGSTGAVVRRLFHVYEANWRAAFAYRPEIVDQDMTLIKAEEPLPEVLDTMHSAIDSMHKDLANGWRQRTSGDLNLVVVPGDHLTIMEEPYVAHVVQAVSDLLGE</sequence>
<dbReference type="InterPro" id="IPR001031">
    <property type="entry name" value="Thioesterase"/>
</dbReference>
<dbReference type="EMBL" id="MZ502218">
    <property type="protein sequence ID" value="QXV92201.1"/>
    <property type="molecule type" value="Genomic_DNA"/>
</dbReference>
<feature type="domain" description="Carrier" evidence="6">
    <location>
        <begin position="2043"/>
        <end position="2118"/>
    </location>
</feature>
<evidence type="ECO:0000313" key="7">
    <source>
        <dbReference type="EMBL" id="QXV92201.1"/>
    </source>
</evidence>
<evidence type="ECO:0000259" key="6">
    <source>
        <dbReference type="PROSITE" id="PS50075"/>
    </source>
</evidence>
<dbReference type="Pfam" id="PF13193">
    <property type="entry name" value="AMP-binding_C"/>
    <property type="match status" value="2"/>
</dbReference>
<evidence type="ECO:0000256" key="1">
    <source>
        <dbReference type="ARBA" id="ARBA00001957"/>
    </source>
</evidence>
<keyword evidence="4" id="KW-0597">Phosphoprotein</keyword>
<feature type="compositionally biased region" description="Basic and acidic residues" evidence="5">
    <location>
        <begin position="977"/>
        <end position="989"/>
    </location>
</feature>
<keyword evidence="3" id="KW-0596">Phosphopantetheine</keyword>
<dbReference type="Pfam" id="PF00975">
    <property type="entry name" value="Thioesterase"/>
    <property type="match status" value="1"/>
</dbReference>
<dbReference type="CDD" id="cd05930">
    <property type="entry name" value="A_NRPS"/>
    <property type="match status" value="1"/>
</dbReference>
<dbReference type="SUPFAM" id="SSF53474">
    <property type="entry name" value="alpha/beta-Hydrolases"/>
    <property type="match status" value="1"/>
</dbReference>